<sequence>MTDRENTERPGAGPDFERLLDWAEGRLPENEARAVAEEVAASDERGRREAEWVRAFVRTSEEVVLGEPPEGLRAALEKTFDEYAEGGAGKRKDRPGVLERFVAALSFESGLQASFGVRSAGTPVGGTPRQLVYETGVADISISVQPKPGGTHFDLIGQVLPTDDGDPEEFVVQLVGGGAEFGLVGADDLGEFVFEDVPEGSYEIVFGAAKFEILIPPFDL</sequence>
<dbReference type="Proteomes" id="UP001281130">
    <property type="component" value="Unassembled WGS sequence"/>
</dbReference>
<dbReference type="OrthoDB" id="5244340at2"/>
<dbReference type="EMBL" id="CP007514">
    <property type="protein sequence ID" value="AHY45719.1"/>
    <property type="molecule type" value="Genomic_DNA"/>
</dbReference>
<reference evidence="1 3" key="1">
    <citation type="submission" date="2014-03" db="EMBL/GenBank/DDBJ databases">
        <title>Complete genome sequence of the Radio-Resistant Rubrobacter radiotolerans RSPS-4.</title>
        <authorList>
            <person name="Egas C.C."/>
            <person name="Barroso C.C."/>
            <person name="Froufe H.J.C."/>
            <person name="Pacheco J.J."/>
            <person name="Albuquerque L.L."/>
            <person name="da Costa M.M.S."/>
        </authorList>
    </citation>
    <scope>NUCLEOTIDE SEQUENCE [LARGE SCALE GENOMIC DNA]</scope>
    <source>
        <strain evidence="1 3">RSPS-4</strain>
    </source>
</reference>
<protein>
    <submittedName>
        <fullName evidence="1">Uncharacterized protein</fullName>
    </submittedName>
</protein>
<organism evidence="1 3">
    <name type="scientific">Rubrobacter radiotolerans</name>
    <name type="common">Arthrobacter radiotolerans</name>
    <dbReference type="NCBI Taxonomy" id="42256"/>
    <lineage>
        <taxon>Bacteria</taxon>
        <taxon>Bacillati</taxon>
        <taxon>Actinomycetota</taxon>
        <taxon>Rubrobacteria</taxon>
        <taxon>Rubrobacterales</taxon>
        <taxon>Rubrobacteraceae</taxon>
        <taxon>Rubrobacter</taxon>
    </lineage>
</organism>
<dbReference type="RefSeq" id="WP_051589246.1">
    <property type="nucleotide sequence ID" value="NZ_CP007514.1"/>
</dbReference>
<accession>A0A023X0X6</accession>
<name>A0A023X0X6_RUBRA</name>
<proteinExistence type="predicted"/>
<dbReference type="STRING" id="42256.RradSPS_0436"/>
<evidence type="ECO:0000313" key="2">
    <source>
        <dbReference type="EMBL" id="MDX5893135.1"/>
    </source>
</evidence>
<dbReference type="Proteomes" id="UP000025229">
    <property type="component" value="Chromosome"/>
</dbReference>
<gene>
    <name evidence="1" type="ORF">RradSPS_0436</name>
    <name evidence="2" type="ORF">SIL72_03725</name>
</gene>
<dbReference type="HOGENOM" id="CLU_1255181_0_0_11"/>
<evidence type="ECO:0000313" key="1">
    <source>
        <dbReference type="EMBL" id="AHY45719.1"/>
    </source>
</evidence>
<reference evidence="2" key="2">
    <citation type="submission" date="2023-11" db="EMBL/GenBank/DDBJ databases">
        <title>MicrobeMod: A computational toolkit for identifying prokaryotic methylation and restriction-modification with nanopore sequencing.</title>
        <authorList>
            <person name="Crits-Christoph A."/>
            <person name="Kang S.C."/>
            <person name="Lee H."/>
            <person name="Ostrov N."/>
        </authorList>
    </citation>
    <scope>NUCLEOTIDE SEQUENCE</scope>
    <source>
        <strain evidence="2">ATCC 51242</strain>
    </source>
</reference>
<dbReference type="KEGG" id="rrd:RradSPS_0436"/>
<keyword evidence="3" id="KW-1185">Reference proteome</keyword>
<dbReference type="AlphaFoldDB" id="A0A023X0X6"/>
<evidence type="ECO:0000313" key="3">
    <source>
        <dbReference type="Proteomes" id="UP000025229"/>
    </source>
</evidence>
<dbReference type="EMBL" id="JAWXXX010000001">
    <property type="protein sequence ID" value="MDX5893135.1"/>
    <property type="molecule type" value="Genomic_DNA"/>
</dbReference>